<accession>A0ABX1NCE6</accession>
<sequence length="432" mass="46359">MDNLIRISASEAARRIANGNLTSVRYTEALLFRIAEREPVVGAWIHHDPDAALAQARAADRRSPAGPLHGVPVGLKDIIDTADMPTGYGSPIYAGHQPGHDAPSVAQLRAAGAVILGKTVTAEFATYHPGKTANPHNPAHTPGGSSSGSAAAVADFHTPLSLGTQTAGSIIRPASFNGILGYKPTFDDFDYGGLHALAPSLDTLGVFARDFEDLSLSRQVLARRSVRAVTAPAALVPRIGVCRTPMWPKGDADMQLAYERTVERLASAGAELVEIELPADFESLIDAQTLIFMAEGAHHLDREWREQGALLSPELRELLERGRACGEAAITEAQALAIRCRAQLADLMRSVDVLLVPSSIGEAPAGLHATGDPLFSRIWTYLHVPCLTYPVGLGDHRLPLGVQVVGRHGDDDRLIEIAWWMAERSAEWTFVD</sequence>
<proteinExistence type="predicted"/>
<reference evidence="3 4" key="1">
    <citation type="submission" date="2019-12" db="EMBL/GenBank/DDBJ databases">
        <title>Comparative genomics gives insights into the taxonomy of the Azoarcus-Aromatoleum group and reveals separate origins of nif in the plant-associated Azoarcus and non-plant-associated Aromatoleum sub-groups.</title>
        <authorList>
            <person name="Lafos M."/>
            <person name="Maluk M."/>
            <person name="Batista M."/>
            <person name="Junghare M."/>
            <person name="Carmona M."/>
            <person name="Faoro H."/>
            <person name="Cruz L.M."/>
            <person name="Battistoni F."/>
            <person name="De Souza E."/>
            <person name="Pedrosa F."/>
            <person name="Chen W.-M."/>
            <person name="Poole P.S."/>
            <person name="Dixon R.A."/>
            <person name="James E.K."/>
        </authorList>
    </citation>
    <scope>NUCLEOTIDE SEQUENCE [LARGE SCALE GENOMIC DNA]</scope>
    <source>
        <strain evidence="3 4">T</strain>
    </source>
</reference>
<dbReference type="SUPFAM" id="SSF75304">
    <property type="entry name" value="Amidase signature (AS) enzymes"/>
    <property type="match status" value="1"/>
</dbReference>
<organism evidence="3 4">
    <name type="scientific">Aromatoleum toluolicum</name>
    <dbReference type="NCBI Taxonomy" id="90060"/>
    <lineage>
        <taxon>Bacteria</taxon>
        <taxon>Pseudomonadati</taxon>
        <taxon>Pseudomonadota</taxon>
        <taxon>Betaproteobacteria</taxon>
        <taxon>Rhodocyclales</taxon>
        <taxon>Rhodocyclaceae</taxon>
        <taxon>Aromatoleum</taxon>
    </lineage>
</organism>
<dbReference type="InterPro" id="IPR036928">
    <property type="entry name" value="AS_sf"/>
</dbReference>
<dbReference type="RefSeq" id="WP_169138552.1">
    <property type="nucleotide sequence ID" value="NZ_WTVS01000009.1"/>
</dbReference>
<dbReference type="InterPro" id="IPR000120">
    <property type="entry name" value="Amidase"/>
</dbReference>
<dbReference type="PANTHER" id="PTHR11895">
    <property type="entry name" value="TRANSAMIDASE"/>
    <property type="match status" value="1"/>
</dbReference>
<evidence type="ECO:0000313" key="3">
    <source>
        <dbReference type="EMBL" id="NMF96932.1"/>
    </source>
</evidence>
<keyword evidence="4" id="KW-1185">Reference proteome</keyword>
<feature type="domain" description="Amidase" evidence="2">
    <location>
        <begin position="26"/>
        <end position="414"/>
    </location>
</feature>
<dbReference type="Proteomes" id="UP000634522">
    <property type="component" value="Unassembled WGS sequence"/>
</dbReference>
<protein>
    <submittedName>
        <fullName evidence="3">Amidase</fullName>
    </submittedName>
</protein>
<evidence type="ECO:0000259" key="2">
    <source>
        <dbReference type="Pfam" id="PF01425"/>
    </source>
</evidence>
<dbReference type="PANTHER" id="PTHR11895:SF151">
    <property type="entry name" value="GLUTAMYL-TRNA(GLN) AMIDOTRANSFERASE SUBUNIT A"/>
    <property type="match status" value="1"/>
</dbReference>
<evidence type="ECO:0000256" key="1">
    <source>
        <dbReference type="SAM" id="MobiDB-lite"/>
    </source>
</evidence>
<dbReference type="Pfam" id="PF01425">
    <property type="entry name" value="Amidase"/>
    <property type="match status" value="1"/>
</dbReference>
<evidence type="ECO:0000313" key="4">
    <source>
        <dbReference type="Proteomes" id="UP000634522"/>
    </source>
</evidence>
<gene>
    <name evidence="3" type="ORF">GPA27_05970</name>
</gene>
<dbReference type="EMBL" id="WTVS01000009">
    <property type="protein sequence ID" value="NMF96932.1"/>
    <property type="molecule type" value="Genomic_DNA"/>
</dbReference>
<feature type="region of interest" description="Disordered" evidence="1">
    <location>
        <begin position="131"/>
        <end position="150"/>
    </location>
</feature>
<comment type="caution">
    <text evidence="3">The sequence shown here is derived from an EMBL/GenBank/DDBJ whole genome shotgun (WGS) entry which is preliminary data.</text>
</comment>
<name>A0ABX1NCE6_9RHOO</name>
<dbReference type="Gene3D" id="3.90.1300.10">
    <property type="entry name" value="Amidase signature (AS) domain"/>
    <property type="match status" value="1"/>
</dbReference>
<dbReference type="InterPro" id="IPR023631">
    <property type="entry name" value="Amidase_dom"/>
</dbReference>